<evidence type="ECO:0000256" key="6">
    <source>
        <dbReference type="SAM" id="Phobius"/>
    </source>
</evidence>
<sequence length="259" mass="28396">MNGKVTITKMDKSQFGIIIGCIILLLFVMTACIGQSDRNNDHEVEGETVSSITGEDSLIEGEAVSTVDAEDKENTSLPSSTYIIEPFISEVERIIGVPVITGKIPTSRAVVYEGVTSSQAEVDMMETLSEYNAVEMDLGTLLTLPGNILFDYDDDELRHESEAVVDQIVQIIEATEGTVYIAGHTDNHGTPEYNQDLSERRAYSVLETLVERGIDEGRLIAEGFGESKPIARNNHADGTDNPDGRQKNRRVEITIEGLQ</sequence>
<dbReference type="Gene3D" id="3.30.1330.60">
    <property type="entry name" value="OmpA-like domain"/>
    <property type="match status" value="1"/>
</dbReference>
<dbReference type="InterPro" id="IPR036737">
    <property type="entry name" value="OmpA-like_sf"/>
</dbReference>
<dbReference type="RefSeq" id="WP_088074526.1">
    <property type="nucleotide sequence ID" value="NZ_JAHQCR010000075.1"/>
</dbReference>
<keyword evidence="2 4" id="KW-0472">Membrane</keyword>
<dbReference type="InterPro" id="IPR006665">
    <property type="entry name" value="OmpA-like"/>
</dbReference>
<feature type="domain" description="OmpA-like" evidence="7">
    <location>
        <begin position="136"/>
        <end position="259"/>
    </location>
</feature>
<dbReference type="PRINTS" id="PR01021">
    <property type="entry name" value="OMPADOMAIN"/>
</dbReference>
<dbReference type="PANTHER" id="PTHR30329">
    <property type="entry name" value="STATOR ELEMENT OF FLAGELLAR MOTOR COMPLEX"/>
    <property type="match status" value="1"/>
</dbReference>
<evidence type="ECO:0000256" key="1">
    <source>
        <dbReference type="ARBA" id="ARBA00004442"/>
    </source>
</evidence>
<dbReference type="EMBL" id="JAHQCR010000075">
    <property type="protein sequence ID" value="MBU9723369.1"/>
    <property type="molecule type" value="Genomic_DNA"/>
</dbReference>
<dbReference type="CDD" id="cd07185">
    <property type="entry name" value="OmpA_C-like"/>
    <property type="match status" value="1"/>
</dbReference>
<keyword evidence="9" id="KW-1185">Reference proteome</keyword>
<proteinExistence type="predicted"/>
<dbReference type="Proteomes" id="UP000790580">
    <property type="component" value="Unassembled WGS sequence"/>
</dbReference>
<dbReference type="PROSITE" id="PS01068">
    <property type="entry name" value="OMPA_1"/>
    <property type="match status" value="1"/>
</dbReference>
<evidence type="ECO:0000313" key="8">
    <source>
        <dbReference type="EMBL" id="MBU9723369.1"/>
    </source>
</evidence>
<dbReference type="PROSITE" id="PS51123">
    <property type="entry name" value="OMPA_2"/>
    <property type="match status" value="1"/>
</dbReference>
<protein>
    <submittedName>
        <fullName evidence="8">OmpA family protein</fullName>
    </submittedName>
</protein>
<name>A0ABS6JXP4_9BACI</name>
<dbReference type="InterPro" id="IPR006690">
    <property type="entry name" value="OMPA-like_CS"/>
</dbReference>
<dbReference type="PANTHER" id="PTHR30329:SF21">
    <property type="entry name" value="LIPOPROTEIN YIAD-RELATED"/>
    <property type="match status" value="1"/>
</dbReference>
<reference evidence="8 9" key="1">
    <citation type="submission" date="2021-06" db="EMBL/GenBank/DDBJ databases">
        <title>Bacillus sp. RD4P76, an endophyte from a halophyte.</title>
        <authorList>
            <person name="Sun J.-Q."/>
        </authorList>
    </citation>
    <scope>NUCLEOTIDE SEQUENCE [LARGE SCALE GENOMIC DNA]</scope>
    <source>
        <strain evidence="8 9">JCM 17098</strain>
    </source>
</reference>
<dbReference type="Pfam" id="PF00691">
    <property type="entry name" value="OmpA"/>
    <property type="match status" value="1"/>
</dbReference>
<organism evidence="8 9">
    <name type="scientific">Evansella alkalicola</name>
    <dbReference type="NCBI Taxonomy" id="745819"/>
    <lineage>
        <taxon>Bacteria</taxon>
        <taxon>Bacillati</taxon>
        <taxon>Bacillota</taxon>
        <taxon>Bacilli</taxon>
        <taxon>Bacillales</taxon>
        <taxon>Bacillaceae</taxon>
        <taxon>Evansella</taxon>
    </lineage>
</organism>
<evidence type="ECO:0000256" key="5">
    <source>
        <dbReference type="SAM" id="MobiDB-lite"/>
    </source>
</evidence>
<dbReference type="InterPro" id="IPR006664">
    <property type="entry name" value="OMP_bac"/>
</dbReference>
<evidence type="ECO:0000313" key="9">
    <source>
        <dbReference type="Proteomes" id="UP000790580"/>
    </source>
</evidence>
<gene>
    <name evidence="8" type="ORF">KS407_18280</name>
</gene>
<comment type="subcellular location">
    <subcellularLocation>
        <location evidence="1">Cell outer membrane</location>
    </subcellularLocation>
</comment>
<dbReference type="PROSITE" id="PS51257">
    <property type="entry name" value="PROKAR_LIPOPROTEIN"/>
    <property type="match status" value="1"/>
</dbReference>
<keyword evidence="6" id="KW-1133">Transmembrane helix</keyword>
<feature type="compositionally biased region" description="Basic and acidic residues" evidence="5">
    <location>
        <begin position="234"/>
        <end position="249"/>
    </location>
</feature>
<accession>A0ABS6JXP4</accession>
<comment type="caution">
    <text evidence="8">The sequence shown here is derived from an EMBL/GenBank/DDBJ whole genome shotgun (WGS) entry which is preliminary data.</text>
</comment>
<feature type="transmembrane region" description="Helical" evidence="6">
    <location>
        <begin position="15"/>
        <end position="33"/>
    </location>
</feature>
<evidence type="ECO:0000256" key="4">
    <source>
        <dbReference type="PROSITE-ProRule" id="PRU00473"/>
    </source>
</evidence>
<feature type="region of interest" description="Disordered" evidence="5">
    <location>
        <begin position="228"/>
        <end position="249"/>
    </location>
</feature>
<evidence type="ECO:0000256" key="2">
    <source>
        <dbReference type="ARBA" id="ARBA00023136"/>
    </source>
</evidence>
<dbReference type="InterPro" id="IPR050330">
    <property type="entry name" value="Bact_OuterMem_StrucFunc"/>
</dbReference>
<evidence type="ECO:0000256" key="3">
    <source>
        <dbReference type="ARBA" id="ARBA00023237"/>
    </source>
</evidence>
<dbReference type="SUPFAM" id="SSF103088">
    <property type="entry name" value="OmpA-like"/>
    <property type="match status" value="1"/>
</dbReference>
<keyword evidence="3" id="KW-0998">Cell outer membrane</keyword>
<evidence type="ECO:0000259" key="7">
    <source>
        <dbReference type="PROSITE" id="PS51123"/>
    </source>
</evidence>
<keyword evidence="6" id="KW-0812">Transmembrane</keyword>